<evidence type="ECO:0000313" key="1">
    <source>
        <dbReference type="EMBL" id="TCU60397.1"/>
    </source>
</evidence>
<organism evidence="1 2">
    <name type="scientific">Longicatena caecimuris</name>
    <dbReference type="NCBI Taxonomy" id="1796635"/>
    <lineage>
        <taxon>Bacteria</taxon>
        <taxon>Bacillati</taxon>
        <taxon>Bacillota</taxon>
        <taxon>Erysipelotrichia</taxon>
        <taxon>Erysipelotrichales</taxon>
        <taxon>Erysipelotrichaceae</taxon>
        <taxon>Longicatena</taxon>
    </lineage>
</organism>
<protein>
    <submittedName>
        <fullName evidence="1">Uncharacterized protein</fullName>
    </submittedName>
</protein>
<dbReference type="AlphaFoldDB" id="A0A4R3TGT2"/>
<evidence type="ECO:0000313" key="2">
    <source>
        <dbReference type="Proteomes" id="UP000295773"/>
    </source>
</evidence>
<accession>A0A4R3TGT2</accession>
<dbReference type="Proteomes" id="UP000295773">
    <property type="component" value="Unassembled WGS sequence"/>
</dbReference>
<sequence length="294" mass="31133">MTCINTGRLKDAELLLQTLPLSQLYQDLQKLQKVISDVIQPHVLSQLSRSLSLLQTKQQQLCTHLKTSATAYENMESSLSSKAKAISDHLQYQTYTMDHSMRWHTSFRKDKSLFSYLQNGVCAGIYAGLDVVKFSVGFHETYAQGNLSTSVGSASVSGDAKFSLYDNQGFSPSLTVSLVAKAALAQAVADIHLGNSYVYADGEASVGVGVVKAEGTAVLNKEELTLKGEVGAAAVQGEVKGSITILGVSITATGTGELGAIGAGAEFSSKKGEFSFGAKGSLLAGLGFRVKVNY</sequence>
<keyword evidence="2" id="KW-1185">Reference proteome</keyword>
<dbReference type="RefSeq" id="WP_132224501.1">
    <property type="nucleotide sequence ID" value="NZ_JAOBSS010000007.1"/>
</dbReference>
<gene>
    <name evidence="1" type="ORF">EDD61_10793</name>
</gene>
<name>A0A4R3TGT2_9FIRM</name>
<dbReference type="EMBL" id="SMBP01000007">
    <property type="protein sequence ID" value="TCU60397.1"/>
    <property type="molecule type" value="Genomic_DNA"/>
</dbReference>
<proteinExistence type="predicted"/>
<comment type="caution">
    <text evidence="1">The sequence shown here is derived from an EMBL/GenBank/DDBJ whole genome shotgun (WGS) entry which is preliminary data.</text>
</comment>
<reference evidence="1 2" key="1">
    <citation type="submission" date="2019-03" db="EMBL/GenBank/DDBJ databases">
        <title>Genomic Encyclopedia of Type Strains, Phase IV (KMG-IV): sequencing the most valuable type-strain genomes for metagenomic binning, comparative biology and taxonomic classification.</title>
        <authorList>
            <person name="Goeker M."/>
        </authorList>
    </citation>
    <scope>NUCLEOTIDE SEQUENCE [LARGE SCALE GENOMIC DNA]</scope>
    <source>
        <strain evidence="1 2">DSM 29481</strain>
    </source>
</reference>